<evidence type="ECO:0000313" key="4">
    <source>
        <dbReference type="Proteomes" id="UP001408789"/>
    </source>
</evidence>
<evidence type="ECO:0000259" key="2">
    <source>
        <dbReference type="Pfam" id="PF16719"/>
    </source>
</evidence>
<dbReference type="PANTHER" id="PTHR36384">
    <property type="entry name" value="SAWADEE PROTEIN"/>
    <property type="match status" value="1"/>
</dbReference>
<evidence type="ECO:0000313" key="3">
    <source>
        <dbReference type="EMBL" id="KAK9075524.1"/>
    </source>
</evidence>
<dbReference type="EMBL" id="JBCNJP010000007">
    <property type="protein sequence ID" value="KAK9075524.1"/>
    <property type="molecule type" value="Genomic_DNA"/>
</dbReference>
<dbReference type="GO" id="GO:0003682">
    <property type="term" value="F:chromatin binding"/>
    <property type="evidence" value="ECO:0007669"/>
    <property type="project" value="InterPro"/>
</dbReference>
<feature type="domain" description="SAWADEE" evidence="2">
    <location>
        <begin position="9"/>
        <end position="144"/>
    </location>
</feature>
<feature type="region of interest" description="Disordered" evidence="1">
    <location>
        <begin position="170"/>
        <end position="210"/>
    </location>
</feature>
<dbReference type="Proteomes" id="UP001408789">
    <property type="component" value="Unassembled WGS sequence"/>
</dbReference>
<dbReference type="Gene3D" id="2.30.30.140">
    <property type="match status" value="1"/>
</dbReference>
<sequence length="376" mass="43398">MANFNGVDFNLEYRSRDDAWYTCGVVLEDGKQLRVKFQDFIESHFDEVFSIADLSTHHEIEQLIRKFRPVSVPLEDNECSKVIEGMKVCAIYRRGEEVLYFDAIVDDVHYIEHTPEKCLCTYLLFWQNGPGKGNITATTLEDICLIMDGAIHPKVSDFVNFAKQKLKISSNEKSDKSQESGNVGHSSRGRFSAGRERSFPELSDQDRDLGGVNQTDHHHYVMLENLEIDLCPLLMMDFIQEHTSIAAQAFVFPSLLAETYARGAIMVDSITKLRRIYDFINNPNHFITSFSGRPWVIAEDKLRSGTLNINLQSFQPKHENYSTNRELKVVRSGTEEYRKSKQLKDLYLELRNHIKGLVQRFSMEEQNRDPYGFCKL</sequence>
<accession>A0AAP0H752</accession>
<dbReference type="Pfam" id="PF16719">
    <property type="entry name" value="SAWADEE"/>
    <property type="match status" value="1"/>
</dbReference>
<gene>
    <name evidence="3" type="ORF">SSX86_003848</name>
</gene>
<evidence type="ECO:0000256" key="1">
    <source>
        <dbReference type="SAM" id="MobiDB-lite"/>
    </source>
</evidence>
<keyword evidence="4" id="KW-1185">Reference proteome</keyword>
<protein>
    <recommendedName>
        <fullName evidence="2">SAWADEE domain-containing protein</fullName>
    </recommendedName>
</protein>
<comment type="caution">
    <text evidence="3">The sequence shown here is derived from an EMBL/GenBank/DDBJ whole genome shotgun (WGS) entry which is preliminary data.</text>
</comment>
<proteinExistence type="predicted"/>
<dbReference type="InterPro" id="IPR032001">
    <property type="entry name" value="SAWADEE_dom"/>
</dbReference>
<dbReference type="AlphaFoldDB" id="A0AAP0H752"/>
<name>A0AAP0H752_9ASTR</name>
<organism evidence="3 4">
    <name type="scientific">Deinandra increscens subsp. villosa</name>
    <dbReference type="NCBI Taxonomy" id="3103831"/>
    <lineage>
        <taxon>Eukaryota</taxon>
        <taxon>Viridiplantae</taxon>
        <taxon>Streptophyta</taxon>
        <taxon>Embryophyta</taxon>
        <taxon>Tracheophyta</taxon>
        <taxon>Spermatophyta</taxon>
        <taxon>Magnoliopsida</taxon>
        <taxon>eudicotyledons</taxon>
        <taxon>Gunneridae</taxon>
        <taxon>Pentapetalae</taxon>
        <taxon>asterids</taxon>
        <taxon>campanulids</taxon>
        <taxon>Asterales</taxon>
        <taxon>Asteraceae</taxon>
        <taxon>Asteroideae</taxon>
        <taxon>Heliantheae alliance</taxon>
        <taxon>Madieae</taxon>
        <taxon>Madiinae</taxon>
        <taxon>Deinandra</taxon>
    </lineage>
</organism>
<reference evidence="3 4" key="1">
    <citation type="submission" date="2024-04" db="EMBL/GenBank/DDBJ databases">
        <title>The reference genome of an endangered Asteraceae, Deinandra increscens subsp. villosa, native to the Central Coast of California.</title>
        <authorList>
            <person name="Guilliams M."/>
            <person name="Hasenstab-Lehman K."/>
            <person name="Meyer R."/>
            <person name="Mcevoy S."/>
        </authorList>
    </citation>
    <scope>NUCLEOTIDE SEQUENCE [LARGE SCALE GENOMIC DNA]</scope>
    <source>
        <tissue evidence="3">Leaf</tissue>
    </source>
</reference>
<dbReference type="PANTHER" id="PTHR36384:SF1">
    <property type="entry name" value="SAWADEE PROTEIN"/>
    <property type="match status" value="1"/>
</dbReference>
<feature type="compositionally biased region" description="Basic and acidic residues" evidence="1">
    <location>
        <begin position="193"/>
        <end position="210"/>
    </location>
</feature>